<dbReference type="InterPro" id="IPR056604">
    <property type="entry name" value="GBF1-like_TPR"/>
</dbReference>
<dbReference type="Pfam" id="PF12783">
    <property type="entry name" value="Sec7-like_HUS"/>
    <property type="match status" value="1"/>
</dbReference>
<dbReference type="Pfam" id="PF23325">
    <property type="entry name" value="TPR_28"/>
    <property type="match status" value="1"/>
</dbReference>
<feature type="compositionally biased region" description="Basic and acidic residues" evidence="1">
    <location>
        <begin position="501"/>
        <end position="519"/>
    </location>
</feature>
<feature type="domain" description="SEC7" evidence="2">
    <location>
        <begin position="609"/>
        <end position="799"/>
    </location>
</feature>
<dbReference type="SMART" id="SM00222">
    <property type="entry name" value="Sec7"/>
    <property type="match status" value="1"/>
</dbReference>
<reference evidence="3" key="1">
    <citation type="journal article" date="2020" name="Stud. Mycol.">
        <title>101 Dothideomycetes genomes: a test case for predicting lifestyles and emergence of pathogens.</title>
        <authorList>
            <person name="Haridas S."/>
            <person name="Albert R."/>
            <person name="Binder M."/>
            <person name="Bloem J."/>
            <person name="Labutti K."/>
            <person name="Salamov A."/>
            <person name="Andreopoulos B."/>
            <person name="Baker S."/>
            <person name="Barry K."/>
            <person name="Bills G."/>
            <person name="Bluhm B."/>
            <person name="Cannon C."/>
            <person name="Castanera R."/>
            <person name="Culley D."/>
            <person name="Daum C."/>
            <person name="Ezra D."/>
            <person name="Gonzalez J."/>
            <person name="Henrissat B."/>
            <person name="Kuo A."/>
            <person name="Liang C."/>
            <person name="Lipzen A."/>
            <person name="Lutzoni F."/>
            <person name="Magnuson J."/>
            <person name="Mondo S."/>
            <person name="Nolan M."/>
            <person name="Ohm R."/>
            <person name="Pangilinan J."/>
            <person name="Park H.-J."/>
            <person name="Ramirez L."/>
            <person name="Alfaro M."/>
            <person name="Sun H."/>
            <person name="Tritt A."/>
            <person name="Yoshinaga Y."/>
            <person name="Zwiers L.-H."/>
            <person name="Turgeon B."/>
            <person name="Goodwin S."/>
            <person name="Spatafora J."/>
            <person name="Crous P."/>
            <person name="Grigoriev I."/>
        </authorList>
    </citation>
    <scope>NUCLEOTIDE SEQUENCE</scope>
    <source>
        <strain evidence="3">CBS 116005</strain>
    </source>
</reference>
<dbReference type="GO" id="GO:0005794">
    <property type="term" value="C:Golgi apparatus"/>
    <property type="evidence" value="ECO:0007669"/>
    <property type="project" value="UniProtKB-ARBA"/>
</dbReference>
<dbReference type="Pfam" id="PF01369">
    <property type="entry name" value="Sec7"/>
    <property type="match status" value="1"/>
</dbReference>
<gene>
    <name evidence="3" type="ORF">EJ03DRAFT_31701</name>
</gene>
<proteinExistence type="predicted"/>
<name>A0A6G1LF60_9PEZI</name>
<dbReference type="InterPro" id="IPR032691">
    <property type="entry name" value="Mon2/Sec7/BIG1-like_HUS"/>
</dbReference>
<dbReference type="Gene3D" id="1.10.220.20">
    <property type="match status" value="1"/>
</dbReference>
<dbReference type="CDD" id="cd00171">
    <property type="entry name" value="Sec7"/>
    <property type="match status" value="1"/>
</dbReference>
<dbReference type="GO" id="GO:0005085">
    <property type="term" value="F:guanyl-nucleotide exchange factor activity"/>
    <property type="evidence" value="ECO:0007669"/>
    <property type="project" value="InterPro"/>
</dbReference>
<dbReference type="OrthoDB" id="10258608at2759"/>
<dbReference type="GO" id="GO:0016192">
    <property type="term" value="P:vesicle-mediated transport"/>
    <property type="evidence" value="ECO:0007669"/>
    <property type="project" value="UniProtKB-ARBA"/>
</dbReference>
<feature type="region of interest" description="Disordered" evidence="1">
    <location>
        <begin position="480"/>
        <end position="519"/>
    </location>
</feature>
<dbReference type="InterPro" id="IPR023394">
    <property type="entry name" value="Sec7_C_sf"/>
</dbReference>
<sequence>MMDESILDGHHPNGITVAIDPVALVITECITVTSAMRKHARWAHSSISSILGTSHSPRPSTSGARPPERERDRAGGKIHLIDDDGTLTSRWGLRGRKGQSMQDNPLMSAFAKLRADLKGCKDIQTFDAPSLLQPFLQVIRSSSTTAPITSLALIAITKMLAYRIINPQSPNFSYAMQLLASTVTHCRFEGDNSPSDEVVFLRILKLMEDMICGASGAVLGDQSVCEIMECALSICCHLRMSEVLRRSAEISMVTMCQVIFSRLKVLETAASQEDGALEDEVKQEDMDAAKIDSDPNAEHGVNGMQRTGTNLEVPGLNGADRMSVDGHSSQLDLSRPEGEDAMDVKAYGLPSIRELFRVLADLLDPHDRQRTDTLRVMALRIVNVALEVAGPSIASHPSLASLAKDTLCRNLFQLVRSENIAILHESLRVAGTLLATCRSVLKLQQELFLSYVVACLHPRVPIPDEPNIDPSLYQGVPQAPALAKQQPAPGTSSGRSTPVPIRDRQKLGMEGGSRKPDAREAMVESVGGLVRIPSYMIELFVNYDCEIDRSDLCADMVGLLSRNAFPDSATWSTTNVPPLCLDSLLSYVQWIADRLDDEPRTEGLPDVQELRMQRDRKKVIIRGATKFNESPRGGIAYLASKGIIDDPNDADSVTAFLKGTTRIDKKVLGDFISKKDNGAILESFINHFDFRGLRVDEALRQLLNTFRLPGESALIERIVEVFIEKYFRDAQPKELASENAGFTLTYAIIMLNTDLYNPNVKAAARMSQEAFAHNLRGVNDDKNFDPEYLSAIYEAIKSREIVLPEEHDNKFAFEHAWKELLVKTQTADDLVICDTNIFDKDMFAATWRPIIATLNYVFVSATEDAVFQRVIAGYNQCATIAARYGVTECLDHMVMSLAKISTLTGGDTPDTGLNTEVQASGKSIMVSKFAVDFGRDNKAELATLVLFRIINGNEGGIREGWVHIVRIIVNLFVNSLIPTSFTSISRDLDLPPIPLQSPAQVIERNDKSNEGGLFSAFTSYVSSVMNDEPPEPNDQEIEATLCTVDCINACRFEEILGNVSELSVDSLRSLTESLLSHLPEQESPRVISVKPDIPAPTPLRGNGQKISQNAEPQPVYDPAVVYVLELATILALRDEETITALGPDVSEALQAVIRDAEHLHPVALSRTVFYLLALLRASNDHKYIRTPVALHAISSFRPDLLKQCAQPILKGIHGCINGPSELKNEMATSPDFWAVMHTLQQHPEAAGLVFQIAETVADSPTAAITADNYEATVSLLNGFATAGSVGARAEQQREQAARRAQQAQQPNEKRALPKKPEAVLRGIRALAIVSQMVGRVPALIKQSHLETNEAWHAYWSPVFGCLATQCINPCREIRQQAFTALQRCLQSPELASPDHKEWTNIFGEVLFPLIQQLLKPEVYQTDPVGMGETRVQGAQLLCKIFLHYLVLLSEWDGVLSLWTKILGIMDRLMNSGQSDMLVEAVPESLKNILLVMASDGHLVVPPVEGADERTEQQRELWDETYTRLERFLPGLMVELFPDAGSVKANKPVAAGEAADVAPGKEEADEEKGDASSTDSASTAATGEQAA</sequence>
<dbReference type="SUPFAM" id="SSF48371">
    <property type="entry name" value="ARM repeat"/>
    <property type="match status" value="1"/>
</dbReference>
<keyword evidence="4" id="KW-1185">Reference proteome</keyword>
<evidence type="ECO:0000256" key="1">
    <source>
        <dbReference type="SAM" id="MobiDB-lite"/>
    </source>
</evidence>
<feature type="compositionally biased region" description="Low complexity" evidence="1">
    <location>
        <begin position="1570"/>
        <end position="1586"/>
    </location>
</feature>
<dbReference type="Gene3D" id="1.10.1000.11">
    <property type="entry name" value="Arf Nucleotide-binding Site Opener,domain 2"/>
    <property type="match status" value="1"/>
</dbReference>
<dbReference type="SUPFAM" id="SSF48425">
    <property type="entry name" value="Sec7 domain"/>
    <property type="match status" value="1"/>
</dbReference>
<evidence type="ECO:0000313" key="4">
    <source>
        <dbReference type="Proteomes" id="UP000799436"/>
    </source>
</evidence>
<dbReference type="Proteomes" id="UP000799436">
    <property type="component" value="Unassembled WGS sequence"/>
</dbReference>
<dbReference type="PANTHER" id="PTHR10663">
    <property type="entry name" value="GUANYL-NUCLEOTIDE EXCHANGE FACTOR"/>
    <property type="match status" value="1"/>
</dbReference>
<protein>
    <submittedName>
        <fullName evidence="3">Sec7-domain-containing protein</fullName>
    </submittedName>
</protein>
<dbReference type="InterPro" id="IPR000904">
    <property type="entry name" value="Sec7_dom"/>
</dbReference>
<organism evidence="3 4">
    <name type="scientific">Teratosphaeria nubilosa</name>
    <dbReference type="NCBI Taxonomy" id="161662"/>
    <lineage>
        <taxon>Eukaryota</taxon>
        <taxon>Fungi</taxon>
        <taxon>Dikarya</taxon>
        <taxon>Ascomycota</taxon>
        <taxon>Pezizomycotina</taxon>
        <taxon>Dothideomycetes</taxon>
        <taxon>Dothideomycetidae</taxon>
        <taxon>Mycosphaerellales</taxon>
        <taxon>Teratosphaeriaceae</taxon>
        <taxon>Teratosphaeria</taxon>
    </lineage>
</organism>
<evidence type="ECO:0000313" key="3">
    <source>
        <dbReference type="EMBL" id="KAF2771581.1"/>
    </source>
</evidence>
<dbReference type="GO" id="GO:0032012">
    <property type="term" value="P:regulation of ARF protein signal transduction"/>
    <property type="evidence" value="ECO:0007669"/>
    <property type="project" value="InterPro"/>
</dbReference>
<evidence type="ECO:0000259" key="2">
    <source>
        <dbReference type="PROSITE" id="PS50190"/>
    </source>
</evidence>
<feature type="region of interest" description="Disordered" evidence="1">
    <location>
        <begin position="1287"/>
        <end position="1314"/>
    </location>
</feature>
<dbReference type="PROSITE" id="PS50190">
    <property type="entry name" value="SEC7"/>
    <property type="match status" value="1"/>
</dbReference>
<feature type="compositionally biased region" description="Low complexity" evidence="1">
    <location>
        <begin position="480"/>
        <end position="489"/>
    </location>
</feature>
<feature type="region of interest" description="Disordered" evidence="1">
    <location>
        <begin position="48"/>
        <end position="75"/>
    </location>
</feature>
<feature type="compositionally biased region" description="Basic and acidic residues" evidence="1">
    <location>
        <begin position="66"/>
        <end position="75"/>
    </location>
</feature>
<dbReference type="InterPro" id="IPR035999">
    <property type="entry name" value="Sec7_dom_sf"/>
</dbReference>
<feature type="region of interest" description="Disordered" evidence="1">
    <location>
        <begin position="1547"/>
        <end position="1586"/>
    </location>
</feature>
<dbReference type="PANTHER" id="PTHR10663:SF388">
    <property type="entry name" value="GOLGI-SPECIFIC BREFELDIN A-RESISTANCE GUANINE NUCLEOTIDE EXCHANGE FACTOR 1"/>
    <property type="match status" value="1"/>
</dbReference>
<dbReference type="InterPro" id="IPR016024">
    <property type="entry name" value="ARM-type_fold"/>
</dbReference>
<dbReference type="EMBL" id="ML995819">
    <property type="protein sequence ID" value="KAF2771581.1"/>
    <property type="molecule type" value="Genomic_DNA"/>
</dbReference>
<accession>A0A6G1LF60</accession>